<dbReference type="InterPro" id="IPR001245">
    <property type="entry name" value="Ser-Thr/Tyr_kinase_cat_dom"/>
</dbReference>
<dbReference type="SUPFAM" id="SSF56112">
    <property type="entry name" value="Protein kinase-like (PK-like)"/>
    <property type="match status" value="1"/>
</dbReference>
<dbReference type="GO" id="GO:0004674">
    <property type="term" value="F:protein serine/threonine kinase activity"/>
    <property type="evidence" value="ECO:0007669"/>
    <property type="project" value="TreeGrafter"/>
</dbReference>
<dbReference type="Proteomes" id="UP000234323">
    <property type="component" value="Unassembled WGS sequence"/>
</dbReference>
<dbReference type="AlphaFoldDB" id="A0A2I1H148"/>
<dbReference type="GO" id="GO:0005524">
    <property type="term" value="F:ATP binding"/>
    <property type="evidence" value="ECO:0007669"/>
    <property type="project" value="InterPro"/>
</dbReference>
<dbReference type="Pfam" id="PF07714">
    <property type="entry name" value="PK_Tyr_Ser-Thr"/>
    <property type="match status" value="1"/>
</dbReference>
<name>A0A2I1H148_9GLOM</name>
<dbReference type="InterPro" id="IPR000719">
    <property type="entry name" value="Prot_kinase_dom"/>
</dbReference>
<evidence type="ECO:0000313" key="2">
    <source>
        <dbReference type="EMBL" id="PKY52598.1"/>
    </source>
</evidence>
<dbReference type="EMBL" id="LLXI01001234">
    <property type="protein sequence ID" value="PKY52598.1"/>
    <property type="molecule type" value="Genomic_DNA"/>
</dbReference>
<organism evidence="2 3">
    <name type="scientific">Rhizophagus irregularis</name>
    <dbReference type="NCBI Taxonomy" id="588596"/>
    <lineage>
        <taxon>Eukaryota</taxon>
        <taxon>Fungi</taxon>
        <taxon>Fungi incertae sedis</taxon>
        <taxon>Mucoromycota</taxon>
        <taxon>Glomeromycotina</taxon>
        <taxon>Glomeromycetes</taxon>
        <taxon>Glomerales</taxon>
        <taxon>Glomeraceae</taxon>
        <taxon>Rhizophagus</taxon>
    </lineage>
</organism>
<reference evidence="2 3" key="1">
    <citation type="submission" date="2015-10" db="EMBL/GenBank/DDBJ databases">
        <title>Genome analyses suggest a sexual origin of heterokaryosis in a supposedly ancient asexual fungus.</title>
        <authorList>
            <person name="Ropars J."/>
            <person name="Sedzielewska K."/>
            <person name="Noel J."/>
            <person name="Charron P."/>
            <person name="Farinelli L."/>
            <person name="Marton T."/>
            <person name="Kruger M."/>
            <person name="Pelin A."/>
            <person name="Brachmann A."/>
            <person name="Corradi N."/>
        </authorList>
    </citation>
    <scope>NUCLEOTIDE SEQUENCE [LARGE SCALE GENOMIC DNA]</scope>
    <source>
        <strain evidence="2 3">A4</strain>
    </source>
</reference>
<protein>
    <submittedName>
        <fullName evidence="2">Kinase-like protein</fullName>
    </submittedName>
</protein>
<dbReference type="PRINTS" id="PR00109">
    <property type="entry name" value="TYRKINASE"/>
</dbReference>
<accession>A0A2I1H148</accession>
<dbReference type="InterPro" id="IPR011009">
    <property type="entry name" value="Kinase-like_dom_sf"/>
</dbReference>
<feature type="non-terminal residue" evidence="2">
    <location>
        <position position="1"/>
    </location>
</feature>
<keyword evidence="2" id="KW-0808">Transferase</keyword>
<evidence type="ECO:0000313" key="3">
    <source>
        <dbReference type="Proteomes" id="UP000234323"/>
    </source>
</evidence>
<keyword evidence="2" id="KW-0418">Kinase</keyword>
<keyword evidence="3" id="KW-1185">Reference proteome</keyword>
<feature type="domain" description="Protein kinase" evidence="1">
    <location>
        <begin position="1"/>
        <end position="177"/>
    </location>
</feature>
<dbReference type="Gene3D" id="1.10.510.10">
    <property type="entry name" value="Transferase(Phosphotransferase) domain 1"/>
    <property type="match status" value="1"/>
</dbReference>
<feature type="non-terminal residue" evidence="2">
    <location>
        <position position="177"/>
    </location>
</feature>
<sequence>LVMRYYKNGDLYSYLEETMEILCWRDIVDMLWSISAGLNFIHKHDLVHGHLHGGNILVESNVNSIDTKITDTGLHGPFDNQILSKQIYGVIPFVAPEIFDGNTPTKESDIYSFGMVMWMLSAGVRPYCDRPHNKQLIHEICLGLRPNVVDGTPPVFSSLMLQCLDANPSNRPTASQL</sequence>
<dbReference type="InterPro" id="IPR051681">
    <property type="entry name" value="Ser/Thr_Kinases-Pseudokinases"/>
</dbReference>
<gene>
    <name evidence="2" type="ORF">RhiirA4_304468</name>
</gene>
<dbReference type="PROSITE" id="PS50011">
    <property type="entry name" value="PROTEIN_KINASE_DOM"/>
    <property type="match status" value="1"/>
</dbReference>
<evidence type="ECO:0000259" key="1">
    <source>
        <dbReference type="PROSITE" id="PS50011"/>
    </source>
</evidence>
<proteinExistence type="predicted"/>
<dbReference type="PANTHER" id="PTHR44329">
    <property type="entry name" value="SERINE/THREONINE-PROTEIN KINASE TNNI3K-RELATED"/>
    <property type="match status" value="1"/>
</dbReference>
<comment type="caution">
    <text evidence="2">The sequence shown here is derived from an EMBL/GenBank/DDBJ whole genome shotgun (WGS) entry which is preliminary data.</text>
</comment>